<proteinExistence type="predicted"/>
<gene>
    <name evidence="1" type="ORF">Scep_003861</name>
</gene>
<protein>
    <submittedName>
        <fullName evidence="1">Uncharacterized protein</fullName>
    </submittedName>
</protein>
<reference evidence="1 2" key="1">
    <citation type="submission" date="2024-01" db="EMBL/GenBank/DDBJ databases">
        <title>Genome assemblies of Stephania.</title>
        <authorList>
            <person name="Yang L."/>
        </authorList>
    </citation>
    <scope>NUCLEOTIDE SEQUENCE [LARGE SCALE GENOMIC DNA]</scope>
    <source>
        <strain evidence="1">JXDWG</strain>
        <tissue evidence="1">Leaf</tissue>
    </source>
</reference>
<evidence type="ECO:0000313" key="2">
    <source>
        <dbReference type="Proteomes" id="UP001419268"/>
    </source>
</evidence>
<dbReference type="Proteomes" id="UP001419268">
    <property type="component" value="Unassembled WGS sequence"/>
</dbReference>
<comment type="caution">
    <text evidence="1">The sequence shown here is derived from an EMBL/GenBank/DDBJ whole genome shotgun (WGS) entry which is preliminary data.</text>
</comment>
<evidence type="ECO:0000313" key="1">
    <source>
        <dbReference type="EMBL" id="KAK9157287.1"/>
    </source>
</evidence>
<organism evidence="1 2">
    <name type="scientific">Stephania cephalantha</name>
    <dbReference type="NCBI Taxonomy" id="152367"/>
    <lineage>
        <taxon>Eukaryota</taxon>
        <taxon>Viridiplantae</taxon>
        <taxon>Streptophyta</taxon>
        <taxon>Embryophyta</taxon>
        <taxon>Tracheophyta</taxon>
        <taxon>Spermatophyta</taxon>
        <taxon>Magnoliopsida</taxon>
        <taxon>Ranunculales</taxon>
        <taxon>Menispermaceae</taxon>
        <taxon>Menispermoideae</taxon>
        <taxon>Cissampelideae</taxon>
        <taxon>Stephania</taxon>
    </lineage>
</organism>
<dbReference type="AlphaFoldDB" id="A0AAP0KRB6"/>
<name>A0AAP0KRB6_9MAGN</name>
<accession>A0AAP0KRB6</accession>
<dbReference type="EMBL" id="JBBNAG010000002">
    <property type="protein sequence ID" value="KAK9157287.1"/>
    <property type="molecule type" value="Genomic_DNA"/>
</dbReference>
<sequence>MQLEAHMFEHRAPTMNLHPYYFNPYALGSSSSYMDHEMPSHSMYDSLPHYTPSPFTL</sequence>
<keyword evidence="2" id="KW-1185">Reference proteome</keyword>